<dbReference type="OrthoDB" id="9790035at2"/>
<dbReference type="Pfam" id="PF13450">
    <property type="entry name" value="NAD_binding_8"/>
    <property type="match status" value="1"/>
</dbReference>
<evidence type="ECO:0000256" key="1">
    <source>
        <dbReference type="ARBA" id="ARBA00004814"/>
    </source>
</evidence>
<comment type="similarity">
    <text evidence="2">Belongs to the tryptophan 2-monooxygenase family.</text>
</comment>
<dbReference type="SUPFAM" id="SSF51905">
    <property type="entry name" value="FAD/NAD(P)-binding domain"/>
    <property type="match status" value="1"/>
</dbReference>
<dbReference type="PANTHER" id="PTHR10742">
    <property type="entry name" value="FLAVIN MONOAMINE OXIDASE"/>
    <property type="match status" value="1"/>
</dbReference>
<evidence type="ECO:0000259" key="7">
    <source>
        <dbReference type="Pfam" id="PF01593"/>
    </source>
</evidence>
<dbReference type="SUPFAM" id="SSF54373">
    <property type="entry name" value="FAD-linked reductases, C-terminal domain"/>
    <property type="match status" value="1"/>
</dbReference>
<gene>
    <name evidence="8" type="ORF">SAMN05421666_0762</name>
</gene>
<protein>
    <recommendedName>
        <fullName evidence="4">Tryptophan 2-monooxygenase</fullName>
        <ecNumber evidence="3">1.13.12.3</ecNumber>
    </recommendedName>
</protein>
<sequence length="412" mass="43295">MDKGQIIIVGAGAAGIGAALECAAQGIPYTVLEAADRVGGRAYTAAAGLPRAWDHGCHWLHCADVNPLVAWADRLSAHYAKQRTLSDAFSVWDGGALLTPEGVRACDQAVKGAFEAIEASGRDVPIPEVLPDAGRWSPTIKLILALMAGDDADDVSASGYADYQDTDNNWPVLSGYGALISAMAGGLNIRTACPVRAIHQRTDGATVVTDESDLEAEGVIVTASTNVLARGSIHFSEGAAADLAHALDRVPCGVYEKVAFAMEAIPEELADTRFLTVQQPGNDMATNFQVMRGDAPMMLCHMAGAKAHALVMAGPEAMTDYARAALVQVFGAGIEKRITGTATTNWTNDPLVLGSYSHARPGSADFRREMIARDTGRVAFAGEAFSPHWQATAHGAYDSGRSTAARMALKIS</sequence>
<dbReference type="GO" id="GO:0009851">
    <property type="term" value="P:auxin biosynthetic process"/>
    <property type="evidence" value="ECO:0007669"/>
    <property type="project" value="UniProtKB-KW"/>
</dbReference>
<name>A0A1N7F5D8_9RHOB</name>
<keyword evidence="5" id="KW-0073">Auxin biosynthesis</keyword>
<dbReference type="EC" id="1.13.12.3" evidence="3"/>
<accession>A0A1N7F5D8</accession>
<reference evidence="8 9" key="1">
    <citation type="submission" date="2017-01" db="EMBL/GenBank/DDBJ databases">
        <authorList>
            <person name="Mah S.A."/>
            <person name="Swanson W.J."/>
            <person name="Moy G.W."/>
            <person name="Vacquier V.D."/>
        </authorList>
    </citation>
    <scope>NUCLEOTIDE SEQUENCE [LARGE SCALE GENOMIC DNA]</scope>
    <source>
        <strain evidence="8 9">DSM 29590</strain>
    </source>
</reference>
<dbReference type="Gene3D" id="3.50.50.60">
    <property type="entry name" value="FAD/NAD(P)-binding domain"/>
    <property type="match status" value="1"/>
</dbReference>
<dbReference type="InterPro" id="IPR036188">
    <property type="entry name" value="FAD/NAD-bd_sf"/>
</dbReference>
<evidence type="ECO:0000256" key="6">
    <source>
        <dbReference type="ARBA" id="ARBA00047321"/>
    </source>
</evidence>
<proteinExistence type="inferred from homology"/>
<keyword evidence="9" id="KW-1185">Reference proteome</keyword>
<dbReference type="GO" id="GO:0050361">
    <property type="term" value="F:tryptophan 2-monooxygenase activity"/>
    <property type="evidence" value="ECO:0007669"/>
    <property type="project" value="UniProtKB-EC"/>
</dbReference>
<dbReference type="PANTHER" id="PTHR10742:SF410">
    <property type="entry name" value="LYSINE-SPECIFIC HISTONE DEMETHYLASE 2"/>
    <property type="match status" value="1"/>
</dbReference>
<dbReference type="InterPro" id="IPR050281">
    <property type="entry name" value="Flavin_monoamine_oxidase"/>
</dbReference>
<dbReference type="Pfam" id="PF01593">
    <property type="entry name" value="Amino_oxidase"/>
    <property type="match status" value="1"/>
</dbReference>
<dbReference type="RefSeq" id="WP_076531087.1">
    <property type="nucleotide sequence ID" value="NZ_FOAC01000001.1"/>
</dbReference>
<comment type="pathway">
    <text evidence="1">Plant hormone metabolism; auxin biosynthesis.</text>
</comment>
<evidence type="ECO:0000256" key="4">
    <source>
        <dbReference type="ARBA" id="ARBA00017871"/>
    </source>
</evidence>
<dbReference type="EMBL" id="FTNV01000001">
    <property type="protein sequence ID" value="SIR95544.1"/>
    <property type="molecule type" value="Genomic_DNA"/>
</dbReference>
<dbReference type="InterPro" id="IPR002937">
    <property type="entry name" value="Amino_oxidase"/>
</dbReference>
<evidence type="ECO:0000313" key="9">
    <source>
        <dbReference type="Proteomes" id="UP000186019"/>
    </source>
</evidence>
<evidence type="ECO:0000313" key="8">
    <source>
        <dbReference type="EMBL" id="SIR95544.1"/>
    </source>
</evidence>
<organism evidence="8 9">
    <name type="scientific">Roseovarius nanhaiticus</name>
    <dbReference type="NCBI Taxonomy" id="573024"/>
    <lineage>
        <taxon>Bacteria</taxon>
        <taxon>Pseudomonadati</taxon>
        <taxon>Pseudomonadota</taxon>
        <taxon>Alphaproteobacteria</taxon>
        <taxon>Rhodobacterales</taxon>
        <taxon>Roseobacteraceae</taxon>
        <taxon>Roseovarius</taxon>
    </lineage>
</organism>
<dbReference type="AlphaFoldDB" id="A0A1N7F5D8"/>
<evidence type="ECO:0000256" key="2">
    <source>
        <dbReference type="ARBA" id="ARBA00005833"/>
    </source>
</evidence>
<dbReference type="PRINTS" id="PR00420">
    <property type="entry name" value="RNGMNOXGNASE"/>
</dbReference>
<evidence type="ECO:0000256" key="5">
    <source>
        <dbReference type="ARBA" id="ARBA00023070"/>
    </source>
</evidence>
<dbReference type="STRING" id="573024.SAMN05216208_1373"/>
<comment type="catalytic activity">
    <reaction evidence="6">
        <text>L-tryptophan + O2 = indole-3-acetamide + CO2 + H2O</text>
        <dbReference type="Rhea" id="RHEA:16165"/>
        <dbReference type="ChEBI" id="CHEBI:15377"/>
        <dbReference type="ChEBI" id="CHEBI:15379"/>
        <dbReference type="ChEBI" id="CHEBI:16031"/>
        <dbReference type="ChEBI" id="CHEBI:16526"/>
        <dbReference type="ChEBI" id="CHEBI:57912"/>
        <dbReference type="EC" id="1.13.12.3"/>
    </reaction>
</comment>
<dbReference type="Proteomes" id="UP000186019">
    <property type="component" value="Unassembled WGS sequence"/>
</dbReference>
<feature type="domain" description="Amine oxidase" evidence="7">
    <location>
        <begin position="163"/>
        <end position="407"/>
    </location>
</feature>
<evidence type="ECO:0000256" key="3">
    <source>
        <dbReference type="ARBA" id="ARBA00012535"/>
    </source>
</evidence>